<dbReference type="RefSeq" id="XP_007372282.1">
    <property type="nucleotide sequence ID" value="XM_007372220.1"/>
</dbReference>
<dbReference type="GO" id="GO:0009277">
    <property type="term" value="C:fungal-type cell wall"/>
    <property type="evidence" value="ECO:0007669"/>
    <property type="project" value="UniProtKB-ARBA"/>
</dbReference>
<evidence type="ECO:0000256" key="4">
    <source>
        <dbReference type="ARBA" id="ARBA00022525"/>
    </source>
</evidence>
<dbReference type="GeneID" id="18872271"/>
<feature type="compositionally biased region" description="Polar residues" evidence="12">
    <location>
        <begin position="209"/>
        <end position="222"/>
    </location>
</feature>
<dbReference type="Proteomes" id="UP000000709">
    <property type="component" value="Unassembled WGS sequence"/>
</dbReference>
<evidence type="ECO:0000256" key="12">
    <source>
        <dbReference type="SAM" id="MobiDB-lite"/>
    </source>
</evidence>
<dbReference type="GO" id="GO:0071555">
    <property type="term" value="P:cell wall organization"/>
    <property type="evidence" value="ECO:0007669"/>
    <property type="project" value="UniProtKB-KW"/>
</dbReference>
<dbReference type="PROSITE" id="PS00587">
    <property type="entry name" value="GLYCOSYL_HYDROL_F17"/>
    <property type="match status" value="1"/>
</dbReference>
<feature type="region of interest" description="Disordered" evidence="12">
    <location>
        <begin position="200"/>
        <end position="244"/>
    </location>
</feature>
<dbReference type="AlphaFoldDB" id="G3AF81"/>
<dbReference type="EMBL" id="GL996499">
    <property type="protein sequence ID" value="EGW34870.1"/>
    <property type="molecule type" value="Genomic_DNA"/>
</dbReference>
<dbReference type="STRING" id="619300.G3AF81"/>
<dbReference type="Gene3D" id="3.20.20.80">
    <property type="entry name" value="Glycosidases"/>
    <property type="match status" value="1"/>
</dbReference>
<dbReference type="SUPFAM" id="SSF51445">
    <property type="entry name" value="(Trans)glycosidases"/>
    <property type="match status" value="1"/>
</dbReference>
<protein>
    <submittedName>
        <fullName evidence="14">Uncharacterized protein</fullName>
    </submittedName>
</protein>
<evidence type="ECO:0000256" key="8">
    <source>
        <dbReference type="ARBA" id="ARBA00023295"/>
    </source>
</evidence>
<dbReference type="PANTHER" id="PTHR16631">
    <property type="entry name" value="GLUCAN 1,3-BETA-GLUCOSIDASE"/>
    <property type="match status" value="1"/>
</dbReference>
<dbReference type="Pfam" id="PF00332">
    <property type="entry name" value="Glyco_hydro_17"/>
    <property type="match status" value="1"/>
</dbReference>
<feature type="region of interest" description="Disordered" evidence="12">
    <location>
        <begin position="156"/>
        <end position="181"/>
    </location>
</feature>
<accession>G3AF81</accession>
<dbReference type="InterPro" id="IPR000490">
    <property type="entry name" value="Glyco_hydro_17"/>
</dbReference>
<keyword evidence="7" id="KW-0325">Glycoprotein</keyword>
<evidence type="ECO:0000313" key="15">
    <source>
        <dbReference type="Proteomes" id="UP000000709"/>
    </source>
</evidence>
<dbReference type="GO" id="GO:0005975">
    <property type="term" value="P:carbohydrate metabolic process"/>
    <property type="evidence" value="ECO:0007669"/>
    <property type="project" value="InterPro"/>
</dbReference>
<sequence>MNLSLLFIYLLVTNIAQGLPIQHQKRWSFFDLFDSQSSASAVATTLAPTPAVIPATTPAPVQAPVAVTTPVAVATPVQVVQLAATPSVAPQTTAAAPAAAAATASGTSDGSSWLANPTTTAATTQPQPEAAAAEDDADYPSETTITRILTVTRTGYSSDFPASNPTQASQPTTTTSSSSSSTGGGFLNWLAGLFGSSSSSSSSTQTTTVQPDASQVVSSDPSSFIEEPVSIPDPQPVSYPASSQVSIPSASASSINLSFQGGSPGKNALASSMATASAINGGSNAGAAAAVGSKGITYSPYTKTDQCKSASDVASDIAKLSNFDVIRLYSTDCSGIENVLSAMSSHQQLFLGVWNVDSVQGELQDIVTAISGSSRGWSAVHTIAIGNERVNAGAATVADIQNAVSQSRVFLKQNAPQYTGPIVSVDTLVAVVGNPALCEVSDYLAVNSHPYWDGGVQPENSGPWLQQQIANLQNVCGKDKQVLITETGWPTQGDTFGSCVPSVPNQVAAIKSIVNSLGSQVIMFTMYNDYWKDPGPYNVEQHWGIFGDPAE</sequence>
<comment type="similarity">
    <text evidence="2 10">Belongs to the glycosyl hydrolase 17 family.</text>
</comment>
<feature type="region of interest" description="Disordered" evidence="12">
    <location>
        <begin position="105"/>
        <end position="141"/>
    </location>
</feature>
<keyword evidence="15" id="KW-1185">Reference proteome</keyword>
<keyword evidence="9" id="KW-0961">Cell wall biogenesis/degradation</keyword>
<evidence type="ECO:0000256" key="6">
    <source>
        <dbReference type="ARBA" id="ARBA00022801"/>
    </source>
</evidence>
<evidence type="ECO:0000256" key="2">
    <source>
        <dbReference type="ARBA" id="ARBA00008773"/>
    </source>
</evidence>
<dbReference type="GO" id="GO:0009986">
    <property type="term" value="C:cell surface"/>
    <property type="evidence" value="ECO:0007669"/>
    <property type="project" value="TreeGrafter"/>
</dbReference>
<dbReference type="HOGENOM" id="CLU_027285_4_0_1"/>
<feature type="chain" id="PRO_5003442266" evidence="13">
    <location>
        <begin position="19"/>
        <end position="551"/>
    </location>
</feature>
<evidence type="ECO:0000256" key="5">
    <source>
        <dbReference type="ARBA" id="ARBA00022729"/>
    </source>
</evidence>
<feature type="signal peptide" evidence="13">
    <location>
        <begin position="1"/>
        <end position="18"/>
    </location>
</feature>
<evidence type="ECO:0000313" key="14">
    <source>
        <dbReference type="EMBL" id="EGW34870.1"/>
    </source>
</evidence>
<dbReference type="InParanoid" id="G3AF81"/>
<feature type="compositionally biased region" description="Low complexity" evidence="12">
    <location>
        <begin position="117"/>
        <end position="131"/>
    </location>
</feature>
<evidence type="ECO:0000256" key="1">
    <source>
        <dbReference type="ARBA" id="ARBA00004191"/>
    </source>
</evidence>
<keyword evidence="4" id="KW-0964">Secreted</keyword>
<dbReference type="GO" id="GO:0042973">
    <property type="term" value="F:glucan endo-1,3-beta-D-glucosidase activity"/>
    <property type="evidence" value="ECO:0007669"/>
    <property type="project" value="TreeGrafter"/>
</dbReference>
<dbReference type="InterPro" id="IPR017853">
    <property type="entry name" value="GH"/>
</dbReference>
<proteinExistence type="inferred from homology"/>
<dbReference type="KEGG" id="spaa:SPAPADRAFT_57962"/>
<feature type="compositionally biased region" description="Low complexity" evidence="12">
    <location>
        <begin position="172"/>
        <end position="181"/>
    </location>
</feature>
<evidence type="ECO:0000256" key="9">
    <source>
        <dbReference type="ARBA" id="ARBA00023316"/>
    </source>
</evidence>
<organism evidence="15">
    <name type="scientific">Spathaspora passalidarum (strain NRRL Y-27907 / 11-Y1)</name>
    <dbReference type="NCBI Taxonomy" id="619300"/>
    <lineage>
        <taxon>Eukaryota</taxon>
        <taxon>Fungi</taxon>
        <taxon>Dikarya</taxon>
        <taxon>Ascomycota</taxon>
        <taxon>Saccharomycotina</taxon>
        <taxon>Pichiomycetes</taxon>
        <taxon>Debaryomycetaceae</taxon>
        <taxon>Spathaspora</taxon>
    </lineage>
</organism>
<keyword evidence="6 11" id="KW-0378">Hydrolase</keyword>
<evidence type="ECO:0000256" key="3">
    <source>
        <dbReference type="ARBA" id="ARBA00022512"/>
    </source>
</evidence>
<feature type="compositionally biased region" description="Polar residues" evidence="12">
    <location>
        <begin position="156"/>
        <end position="171"/>
    </location>
</feature>
<evidence type="ECO:0000256" key="10">
    <source>
        <dbReference type="RuleBase" id="RU004335"/>
    </source>
</evidence>
<keyword evidence="3" id="KW-0134">Cell wall</keyword>
<dbReference type="FunFam" id="3.20.20.80:FF:000111">
    <property type="entry name" value="Soluble cell wall protein"/>
    <property type="match status" value="1"/>
</dbReference>
<dbReference type="OMA" id="WADWEST"/>
<reference evidence="14 15" key="1">
    <citation type="journal article" date="2011" name="Proc. Natl. Acad. Sci. U.S.A.">
        <title>Comparative genomics of xylose-fermenting fungi for enhanced biofuel production.</title>
        <authorList>
            <person name="Wohlbach D.J."/>
            <person name="Kuo A."/>
            <person name="Sato T.K."/>
            <person name="Potts K.M."/>
            <person name="Salamov A.A."/>
            <person name="LaButti K.M."/>
            <person name="Sun H."/>
            <person name="Clum A."/>
            <person name="Pangilinan J.L."/>
            <person name="Lindquist E.A."/>
            <person name="Lucas S."/>
            <person name="Lapidus A."/>
            <person name="Jin M."/>
            <person name="Gunawan C."/>
            <person name="Balan V."/>
            <person name="Dale B.E."/>
            <person name="Jeffries T.W."/>
            <person name="Zinkel R."/>
            <person name="Barry K.W."/>
            <person name="Grigoriev I.V."/>
            <person name="Gasch A.P."/>
        </authorList>
    </citation>
    <scope>NUCLEOTIDE SEQUENCE [LARGE SCALE GENOMIC DNA]</scope>
    <source>
        <strain evidence="15">NRRL Y-27907 / 11-Y1</strain>
    </source>
</reference>
<comment type="subcellular location">
    <subcellularLocation>
        <location evidence="1">Secreted</location>
        <location evidence="1">Cell wall</location>
    </subcellularLocation>
</comment>
<dbReference type="GO" id="GO:0005576">
    <property type="term" value="C:extracellular region"/>
    <property type="evidence" value="ECO:0007669"/>
    <property type="project" value="TreeGrafter"/>
</dbReference>
<keyword evidence="8 11" id="KW-0326">Glycosidase</keyword>
<name>G3AF81_SPAPN</name>
<evidence type="ECO:0000256" key="13">
    <source>
        <dbReference type="SAM" id="SignalP"/>
    </source>
</evidence>
<evidence type="ECO:0000256" key="7">
    <source>
        <dbReference type="ARBA" id="ARBA00023180"/>
    </source>
</evidence>
<dbReference type="OrthoDB" id="941679at2759"/>
<gene>
    <name evidence="14" type="ORF">SPAPADRAFT_57962</name>
</gene>
<evidence type="ECO:0000256" key="11">
    <source>
        <dbReference type="RuleBase" id="RU004336"/>
    </source>
</evidence>
<dbReference type="InterPro" id="IPR050732">
    <property type="entry name" value="Beta-glucan_modifiers"/>
</dbReference>
<dbReference type="PANTHER" id="PTHR16631:SF14">
    <property type="entry name" value="FAMILY 17 GLUCOSIDASE SCW10-RELATED"/>
    <property type="match status" value="1"/>
</dbReference>
<keyword evidence="5 13" id="KW-0732">Signal</keyword>
<dbReference type="eggNOG" id="ENOG502QUSB">
    <property type="taxonomic scope" value="Eukaryota"/>
</dbReference>